<dbReference type="Proteomes" id="UP001295740">
    <property type="component" value="Unassembled WGS sequence"/>
</dbReference>
<proteinExistence type="predicted"/>
<comment type="caution">
    <text evidence="1">The sequence shown here is derived from an EMBL/GenBank/DDBJ whole genome shotgun (WGS) entry which is preliminary data.</text>
</comment>
<accession>A0AAI8VIY0</accession>
<name>A0AAI8VIY0_9PEZI</name>
<sequence length="81" mass="8975">MDINEIDTVLSGTRQPNVEFTSEARAGIITARTEGRGRRDVARAYGTERVETISEICSQANTNKITRIAQQKGTPRFLLHG</sequence>
<keyword evidence="2" id="KW-1185">Reference proteome</keyword>
<evidence type="ECO:0000313" key="1">
    <source>
        <dbReference type="EMBL" id="CAJ2505794.1"/>
    </source>
</evidence>
<dbReference type="AlphaFoldDB" id="A0AAI8VIY0"/>
<reference evidence="1" key="1">
    <citation type="submission" date="2023-10" db="EMBL/GenBank/DDBJ databases">
        <authorList>
            <person name="Hackl T."/>
        </authorList>
    </citation>
    <scope>NUCLEOTIDE SEQUENCE</scope>
</reference>
<organism evidence="1 2">
    <name type="scientific">Anthostomella pinea</name>
    <dbReference type="NCBI Taxonomy" id="933095"/>
    <lineage>
        <taxon>Eukaryota</taxon>
        <taxon>Fungi</taxon>
        <taxon>Dikarya</taxon>
        <taxon>Ascomycota</taxon>
        <taxon>Pezizomycotina</taxon>
        <taxon>Sordariomycetes</taxon>
        <taxon>Xylariomycetidae</taxon>
        <taxon>Xylariales</taxon>
        <taxon>Xylariaceae</taxon>
        <taxon>Anthostomella</taxon>
    </lineage>
</organism>
<dbReference type="EMBL" id="CAUWAG010000007">
    <property type="protein sequence ID" value="CAJ2505794.1"/>
    <property type="molecule type" value="Genomic_DNA"/>
</dbReference>
<protein>
    <submittedName>
        <fullName evidence="1">Uu.00g131880.m01.CDS01</fullName>
    </submittedName>
</protein>
<gene>
    <name evidence="1" type="ORF">KHLLAP_LOCUS6262</name>
</gene>
<evidence type="ECO:0000313" key="2">
    <source>
        <dbReference type="Proteomes" id="UP001295740"/>
    </source>
</evidence>